<keyword evidence="10" id="KW-0812">Transmembrane</keyword>
<dbReference type="GO" id="GO:0004339">
    <property type="term" value="F:glucan 1,4-alpha-glucosidase activity"/>
    <property type="evidence" value="ECO:0007669"/>
    <property type="project" value="UniProtKB-EC"/>
</dbReference>
<comment type="catalytic activity">
    <reaction evidence="1">
        <text>Hydrolysis of terminal (1-&gt;4)-linked alpha-D-glucose residues successively from non-reducing ends of the chains with release of beta-D-glucose.</text>
        <dbReference type="EC" id="3.2.1.3"/>
    </reaction>
</comment>
<dbReference type="Proteomes" id="UP000515788">
    <property type="component" value="Chromosome 2"/>
</dbReference>
<evidence type="ECO:0000256" key="2">
    <source>
        <dbReference type="ARBA" id="ARBA00006188"/>
    </source>
</evidence>
<name>A0A7G3ZD85_9SACH</name>
<evidence type="ECO:0000313" key="13">
    <source>
        <dbReference type="Proteomes" id="UP000515788"/>
    </source>
</evidence>
<accession>A0A7G3ZD85</accession>
<dbReference type="RefSeq" id="XP_037138146.1">
    <property type="nucleotide sequence ID" value="XM_037282251.1"/>
</dbReference>
<dbReference type="EC" id="3.2.1.3" evidence="3"/>
<evidence type="ECO:0000256" key="5">
    <source>
        <dbReference type="ARBA" id="ARBA00023277"/>
    </source>
</evidence>
<dbReference type="KEGG" id="tgb:HG536_0B03340"/>
<keyword evidence="10" id="KW-0472">Membrane</keyword>
<dbReference type="InterPro" id="IPR012341">
    <property type="entry name" value="6hp_glycosidase-like_sf"/>
</dbReference>
<dbReference type="GO" id="GO:0000324">
    <property type="term" value="C:fungal-type vacuole"/>
    <property type="evidence" value="ECO:0007669"/>
    <property type="project" value="TreeGrafter"/>
</dbReference>
<dbReference type="GO" id="GO:0000272">
    <property type="term" value="P:polysaccharide catabolic process"/>
    <property type="evidence" value="ECO:0007669"/>
    <property type="project" value="UniProtKB-KW"/>
</dbReference>
<evidence type="ECO:0000256" key="10">
    <source>
        <dbReference type="SAM" id="Phobius"/>
    </source>
</evidence>
<evidence type="ECO:0000313" key="12">
    <source>
        <dbReference type="EMBL" id="QLL31471.1"/>
    </source>
</evidence>
<keyword evidence="6" id="KW-0326">Glycosidase</keyword>
<comment type="similarity">
    <text evidence="2">Belongs to the glycosyl hydrolase 15 family.</text>
</comment>
<dbReference type="InterPro" id="IPR008928">
    <property type="entry name" value="6-hairpin_glycosidase_sf"/>
</dbReference>
<dbReference type="InterPro" id="IPR011613">
    <property type="entry name" value="GH15-like"/>
</dbReference>
<keyword evidence="4" id="KW-0378">Hydrolase</keyword>
<keyword evidence="5" id="KW-0119">Carbohydrate metabolism</keyword>
<evidence type="ECO:0000256" key="3">
    <source>
        <dbReference type="ARBA" id="ARBA00012593"/>
    </source>
</evidence>
<organism evidence="12 13">
    <name type="scientific">Torulaspora globosa</name>
    <dbReference type="NCBI Taxonomy" id="48254"/>
    <lineage>
        <taxon>Eukaryota</taxon>
        <taxon>Fungi</taxon>
        <taxon>Dikarya</taxon>
        <taxon>Ascomycota</taxon>
        <taxon>Saccharomycotina</taxon>
        <taxon>Saccharomycetes</taxon>
        <taxon>Saccharomycetales</taxon>
        <taxon>Saccharomycetaceae</taxon>
        <taxon>Torulaspora</taxon>
    </lineage>
</organism>
<evidence type="ECO:0000256" key="7">
    <source>
        <dbReference type="ARBA" id="ARBA00023326"/>
    </source>
</evidence>
<dbReference type="PANTHER" id="PTHR31616">
    <property type="entry name" value="TREHALASE"/>
    <property type="match status" value="1"/>
</dbReference>
<dbReference type="PRINTS" id="PR00736">
    <property type="entry name" value="GLHYDRLASE15"/>
</dbReference>
<keyword evidence="7" id="KW-0624">Polysaccharide degradation</keyword>
<proteinExistence type="inferred from homology"/>
<evidence type="ECO:0000256" key="9">
    <source>
        <dbReference type="ARBA" id="ARBA00033473"/>
    </source>
</evidence>
<dbReference type="Gene3D" id="1.50.10.10">
    <property type="match status" value="1"/>
</dbReference>
<dbReference type="GeneID" id="59324590"/>
<sequence length="617" mass="69362">MIKKPSSSVAGRSTGFGYVISVLTLVVLLVLAAYHHLLPLPLGSELVRTGGSGGDDGSSHNITIVDFFKPFDPAHPTSVPLKDYYRRINLRPLSPYGVASVNFTEWIDEQFEISFEYLLNNVADSNFHNGGLLSQGVAEGVIIASPSKKSPDYFYQWVRDSAITIRSVISNMFILNSTQVYDDVYILNATLAATVLKYVNNSYVLQRLDNLSGDGVKLDQAGQLKGLGEPKWLVDNHPFMESWGRPQNDGPPLRSVAVLHFLDELRQQGLKFSDIIDQCNRSKLLKGRLPFKDERELFEKVIYWDLQFVLKNWQADSFDLWEEVNGKHFFTSIVQFAAIRMGLRFLQEHPDYTWDSFDKSALSNALQKCVEQMLQFLTLGAGFLNPNKNFIVETPSILNSRSGLDIAVIIGSLLTRNYEDNMPFGVNDSGVLNTLYHLVKSMGIIYPINHPKANLNIGVALGRYPEDVYDGVGTSEGNPWFLATCSASELLYQLILESYHAQTDLVIPLNKWESEFWTLIFDGFDDYNRQSYQLVIPWGTPAFTQTMISIFDLGESFLDVVREHVSEGGHMSEQFNKYTGYLQGAANLTWSYGALWKSCHARAQAQTLIGLQSEGDL</sequence>
<keyword evidence="13" id="KW-1185">Reference proteome</keyword>
<evidence type="ECO:0000259" key="11">
    <source>
        <dbReference type="Pfam" id="PF00723"/>
    </source>
</evidence>
<feature type="domain" description="GH15-like" evidence="11">
    <location>
        <begin position="126"/>
        <end position="595"/>
    </location>
</feature>
<dbReference type="OrthoDB" id="6123450at2759"/>
<dbReference type="PANTHER" id="PTHR31616:SF9">
    <property type="entry name" value="GLUCOAMYLASE, INTRACELLULAR SPORULATION-SPECIFIC"/>
    <property type="match status" value="1"/>
</dbReference>
<dbReference type="EMBL" id="CP059247">
    <property type="protein sequence ID" value="QLL31471.1"/>
    <property type="molecule type" value="Genomic_DNA"/>
</dbReference>
<reference evidence="12 13" key="1">
    <citation type="submission" date="2020-06" db="EMBL/GenBank/DDBJ databases">
        <title>The yeast mating-type switching endonuclease HO is a domesticated member of an unorthodox homing genetic element family.</title>
        <authorList>
            <person name="Coughlan A.Y."/>
            <person name="Lombardi L."/>
            <person name="Braun-Galleani S."/>
            <person name="Martos A.R."/>
            <person name="Galeote V."/>
            <person name="Bigey F."/>
            <person name="Dequin S."/>
            <person name="Byrne K.P."/>
            <person name="Wolfe K.H."/>
        </authorList>
    </citation>
    <scope>NUCLEOTIDE SEQUENCE [LARGE SCALE GENOMIC DNA]</scope>
    <source>
        <strain evidence="12 13">CBS764</strain>
    </source>
</reference>
<evidence type="ECO:0000256" key="6">
    <source>
        <dbReference type="ARBA" id="ARBA00023295"/>
    </source>
</evidence>
<gene>
    <name evidence="12" type="ORF">HG536_0B03340</name>
</gene>
<dbReference type="AlphaFoldDB" id="A0A7G3ZD85"/>
<evidence type="ECO:0000256" key="8">
    <source>
        <dbReference type="ARBA" id="ARBA00033442"/>
    </source>
</evidence>
<dbReference type="SUPFAM" id="SSF48208">
    <property type="entry name" value="Six-hairpin glycosidases"/>
    <property type="match status" value="1"/>
</dbReference>
<dbReference type="Pfam" id="PF00723">
    <property type="entry name" value="Glyco_hydro_15"/>
    <property type="match status" value="1"/>
</dbReference>
<feature type="transmembrane region" description="Helical" evidence="10">
    <location>
        <begin position="16"/>
        <end position="37"/>
    </location>
</feature>
<evidence type="ECO:0000256" key="4">
    <source>
        <dbReference type="ARBA" id="ARBA00022801"/>
    </source>
</evidence>
<dbReference type="InterPro" id="IPR000165">
    <property type="entry name" value="Glucoamylase"/>
</dbReference>
<keyword evidence="10" id="KW-1133">Transmembrane helix</keyword>
<evidence type="ECO:0000256" key="1">
    <source>
        <dbReference type="ARBA" id="ARBA00001863"/>
    </source>
</evidence>
<protein>
    <recommendedName>
        <fullName evidence="3">glucan 1,4-alpha-glucosidase</fullName>
        <ecNumber evidence="3">3.2.1.3</ecNumber>
    </recommendedName>
    <alternativeName>
        <fullName evidence="9">1,4-alpha-D-glucan glucohydrolase</fullName>
    </alternativeName>
    <alternativeName>
        <fullName evidence="8">Glucan 1,4-alpha-glucosidase</fullName>
    </alternativeName>
</protein>